<proteinExistence type="predicted"/>
<organism evidence="2 3">
    <name type="scientific">Nesidiocoris tenuis</name>
    <dbReference type="NCBI Taxonomy" id="355587"/>
    <lineage>
        <taxon>Eukaryota</taxon>
        <taxon>Metazoa</taxon>
        <taxon>Ecdysozoa</taxon>
        <taxon>Arthropoda</taxon>
        <taxon>Hexapoda</taxon>
        <taxon>Insecta</taxon>
        <taxon>Pterygota</taxon>
        <taxon>Neoptera</taxon>
        <taxon>Paraneoptera</taxon>
        <taxon>Hemiptera</taxon>
        <taxon>Heteroptera</taxon>
        <taxon>Panheteroptera</taxon>
        <taxon>Cimicomorpha</taxon>
        <taxon>Miridae</taxon>
        <taxon>Dicyphina</taxon>
        <taxon>Nesidiocoris</taxon>
    </lineage>
</organism>
<evidence type="ECO:0000313" key="2">
    <source>
        <dbReference type="EMBL" id="CAB0009771.1"/>
    </source>
</evidence>
<dbReference type="AlphaFoldDB" id="A0A6H5GYL7"/>
<reference evidence="2 3" key="1">
    <citation type="submission" date="2020-02" db="EMBL/GenBank/DDBJ databases">
        <authorList>
            <person name="Ferguson B K."/>
        </authorList>
    </citation>
    <scope>NUCLEOTIDE SEQUENCE [LARGE SCALE GENOMIC DNA]</scope>
</reference>
<accession>A0A6H5GYL7</accession>
<keyword evidence="3" id="KW-1185">Reference proteome</keyword>
<dbReference type="Proteomes" id="UP000479000">
    <property type="component" value="Unassembled WGS sequence"/>
</dbReference>
<sequence>MEVLCVVYAPLVFVLVRELKSAGLRCLCDSHLEGKPGRRKSRMYSPRVLFE</sequence>
<dbReference type="EMBL" id="CADCXU010022224">
    <property type="protein sequence ID" value="CAB0009771.1"/>
    <property type="molecule type" value="Genomic_DNA"/>
</dbReference>
<feature type="region of interest" description="Disordered" evidence="1">
    <location>
        <begin position="32"/>
        <end position="51"/>
    </location>
</feature>
<evidence type="ECO:0000313" key="3">
    <source>
        <dbReference type="Proteomes" id="UP000479000"/>
    </source>
</evidence>
<evidence type="ECO:0000256" key="1">
    <source>
        <dbReference type="SAM" id="MobiDB-lite"/>
    </source>
</evidence>
<gene>
    <name evidence="2" type="ORF">NTEN_LOCUS14871</name>
</gene>
<protein>
    <submittedName>
        <fullName evidence="2">Uncharacterized protein</fullName>
    </submittedName>
</protein>
<name>A0A6H5GYL7_9HEMI</name>